<protein>
    <submittedName>
        <fullName evidence="1">CSON002904 protein</fullName>
    </submittedName>
</protein>
<dbReference type="EMBL" id="UFQT01001498">
    <property type="protein sequence ID" value="SSX30828.1"/>
    <property type="molecule type" value="Genomic_DNA"/>
</dbReference>
<name>A0A336L0E1_CULSO</name>
<evidence type="ECO:0000313" key="1">
    <source>
        <dbReference type="EMBL" id="SSX11260.1"/>
    </source>
</evidence>
<organism evidence="1">
    <name type="scientific">Culicoides sonorensis</name>
    <name type="common">Biting midge</name>
    <dbReference type="NCBI Taxonomy" id="179676"/>
    <lineage>
        <taxon>Eukaryota</taxon>
        <taxon>Metazoa</taxon>
        <taxon>Ecdysozoa</taxon>
        <taxon>Arthropoda</taxon>
        <taxon>Hexapoda</taxon>
        <taxon>Insecta</taxon>
        <taxon>Pterygota</taxon>
        <taxon>Neoptera</taxon>
        <taxon>Endopterygota</taxon>
        <taxon>Diptera</taxon>
        <taxon>Nematocera</taxon>
        <taxon>Chironomoidea</taxon>
        <taxon>Ceratopogonidae</taxon>
        <taxon>Ceratopogoninae</taxon>
        <taxon>Culicoides</taxon>
        <taxon>Monoculicoides</taxon>
    </lineage>
</organism>
<proteinExistence type="predicted"/>
<gene>
    <name evidence="1" type="primary">CSON002904</name>
</gene>
<dbReference type="VEuPathDB" id="VectorBase:CSON002904"/>
<evidence type="ECO:0000313" key="2">
    <source>
        <dbReference type="EMBL" id="SSX30828.1"/>
    </source>
</evidence>
<accession>A0A336L0E1</accession>
<dbReference type="EMBL" id="UFQS01001498">
    <property type="protein sequence ID" value="SSX11260.1"/>
    <property type="molecule type" value="Genomic_DNA"/>
</dbReference>
<sequence>MLTKVIVETKKYPKIMCLISFDNICLVGNKVNMLLEEGPEITYMDVEKAGILHFYMGLLEMVKNIFAKVLVLLVVNRKLDYAAKKEPRFIILSAIDTNTRRKRLGVKNIHL</sequence>
<reference evidence="1" key="1">
    <citation type="submission" date="2018-04" db="EMBL/GenBank/DDBJ databases">
        <authorList>
            <person name="Go L.Y."/>
            <person name="Mitchell J.A."/>
        </authorList>
    </citation>
    <scope>NUCLEOTIDE SEQUENCE</scope>
    <source>
        <tissue evidence="1">Whole organism</tissue>
    </source>
</reference>
<dbReference type="AlphaFoldDB" id="A0A336L0E1"/>
<reference evidence="2" key="2">
    <citation type="submission" date="2018-07" db="EMBL/GenBank/DDBJ databases">
        <authorList>
            <person name="Quirk P.G."/>
            <person name="Krulwich T.A."/>
        </authorList>
    </citation>
    <scope>NUCLEOTIDE SEQUENCE</scope>
</reference>